<dbReference type="PANTHER" id="PTHR43085:SF1">
    <property type="entry name" value="PSEUDOURIDINE KINASE-RELATED"/>
    <property type="match status" value="1"/>
</dbReference>
<dbReference type="GO" id="GO:0005524">
    <property type="term" value="F:ATP binding"/>
    <property type="evidence" value="ECO:0007669"/>
    <property type="project" value="UniProtKB-KW"/>
</dbReference>
<evidence type="ECO:0000313" key="7">
    <source>
        <dbReference type="EMBL" id="TCQ71539.1"/>
    </source>
</evidence>
<dbReference type="EMBL" id="SLYQ01000007">
    <property type="protein sequence ID" value="TCQ71539.1"/>
    <property type="molecule type" value="Genomic_DNA"/>
</dbReference>
<keyword evidence="3" id="KW-0547">Nucleotide-binding</keyword>
<keyword evidence="4 7" id="KW-0418">Kinase</keyword>
<accession>A0ABD7QEZ9</accession>
<sequence length="318" mass="34732">MNVTICTIGELLVEFLAKEENQGFSRPGEFWGPYPSGAPAIFADQVAKLGFSSVLFSCVGNDAFGEMNIARLQADGVNVNGIATLQKATTGSAFVSYRSQAQRDFIFNMPNSACGLLTADHIDDVLLNQCNHFHIMGSSLFSFRMIDAMRKAIENIKARNGTVSFDPNIRKEMLNIPEMSQAFEYILDYTDIFLPSDGELNYFGLNPGRDEQVLVDKLLKRGVKHVVIKRGPRGASYFSPQETHHVAGFNVPVVDPTGAGDCFGATFVSLFLSGTLPQEALRWANASGSLAIAQRGPMEGTTTQAQIKAFLDQQKQSV</sequence>
<comment type="caution">
    <text evidence="7">The sequence shown here is derived from an EMBL/GenBank/DDBJ whole genome shotgun (WGS) entry which is preliminary data.</text>
</comment>
<keyword evidence="5" id="KW-0067">ATP-binding</keyword>
<dbReference type="Proteomes" id="UP000295263">
    <property type="component" value="Unassembled WGS sequence"/>
</dbReference>
<dbReference type="SUPFAM" id="SSF53613">
    <property type="entry name" value="Ribokinase-like"/>
    <property type="match status" value="1"/>
</dbReference>
<dbReference type="InterPro" id="IPR011611">
    <property type="entry name" value="PfkB_dom"/>
</dbReference>
<evidence type="ECO:0000313" key="8">
    <source>
        <dbReference type="Proteomes" id="UP000295263"/>
    </source>
</evidence>
<keyword evidence="2" id="KW-0808">Transferase</keyword>
<dbReference type="InterPro" id="IPR029056">
    <property type="entry name" value="Ribokinase-like"/>
</dbReference>
<evidence type="ECO:0000256" key="1">
    <source>
        <dbReference type="ARBA" id="ARBA00010688"/>
    </source>
</evidence>
<protein>
    <submittedName>
        <fullName evidence="7">Sugar/nucleoside kinase (Ribokinase family)</fullName>
    </submittedName>
</protein>
<name>A0ABD7QEZ9_RAOOR</name>
<evidence type="ECO:0000256" key="3">
    <source>
        <dbReference type="ARBA" id="ARBA00022741"/>
    </source>
</evidence>
<dbReference type="Pfam" id="PF00294">
    <property type="entry name" value="PfkB"/>
    <property type="match status" value="1"/>
</dbReference>
<dbReference type="PANTHER" id="PTHR43085">
    <property type="entry name" value="HEXOKINASE FAMILY MEMBER"/>
    <property type="match status" value="1"/>
</dbReference>
<dbReference type="AlphaFoldDB" id="A0ABD7QEZ9"/>
<dbReference type="InterPro" id="IPR050306">
    <property type="entry name" value="PfkB_Carbo_kinase"/>
</dbReference>
<dbReference type="GO" id="GO:0016301">
    <property type="term" value="F:kinase activity"/>
    <property type="evidence" value="ECO:0007669"/>
    <property type="project" value="UniProtKB-KW"/>
</dbReference>
<evidence type="ECO:0000256" key="4">
    <source>
        <dbReference type="ARBA" id="ARBA00022777"/>
    </source>
</evidence>
<reference evidence="7 8" key="1">
    <citation type="submission" date="2019-03" db="EMBL/GenBank/DDBJ databases">
        <title>Genomic analyses of the natural microbiome of Caenorhabditis elegans.</title>
        <authorList>
            <person name="Samuel B."/>
        </authorList>
    </citation>
    <scope>NUCLEOTIDE SEQUENCE [LARGE SCALE GENOMIC DNA]</scope>
    <source>
        <strain evidence="7 8">JUb54</strain>
    </source>
</reference>
<evidence type="ECO:0000259" key="6">
    <source>
        <dbReference type="Pfam" id="PF00294"/>
    </source>
</evidence>
<evidence type="ECO:0000256" key="2">
    <source>
        <dbReference type="ARBA" id="ARBA00022679"/>
    </source>
</evidence>
<gene>
    <name evidence="7" type="ORF">EC841_107137</name>
</gene>
<organism evidence="7 8">
    <name type="scientific">Raoultella ornithinolytica</name>
    <name type="common">Klebsiella ornithinolytica</name>
    <dbReference type="NCBI Taxonomy" id="54291"/>
    <lineage>
        <taxon>Bacteria</taxon>
        <taxon>Pseudomonadati</taxon>
        <taxon>Pseudomonadota</taxon>
        <taxon>Gammaproteobacteria</taxon>
        <taxon>Enterobacterales</taxon>
        <taxon>Enterobacteriaceae</taxon>
        <taxon>Klebsiella/Raoultella group</taxon>
        <taxon>Raoultella</taxon>
    </lineage>
</organism>
<dbReference type="Gene3D" id="3.40.1190.20">
    <property type="match status" value="1"/>
</dbReference>
<dbReference type="RefSeq" id="WP_132513605.1">
    <property type="nucleotide sequence ID" value="NZ_SLYQ01000007.1"/>
</dbReference>
<feature type="domain" description="Carbohydrate kinase PfkB" evidence="6">
    <location>
        <begin position="5"/>
        <end position="301"/>
    </location>
</feature>
<comment type="similarity">
    <text evidence="1">Belongs to the carbohydrate kinase PfkB family.</text>
</comment>
<proteinExistence type="inferred from homology"/>
<dbReference type="CDD" id="cd01166">
    <property type="entry name" value="KdgK"/>
    <property type="match status" value="1"/>
</dbReference>
<evidence type="ECO:0000256" key="5">
    <source>
        <dbReference type="ARBA" id="ARBA00022840"/>
    </source>
</evidence>